<dbReference type="GO" id="GO:0071949">
    <property type="term" value="F:FAD binding"/>
    <property type="evidence" value="ECO:0007669"/>
    <property type="project" value="InterPro"/>
</dbReference>
<evidence type="ECO:0000256" key="4">
    <source>
        <dbReference type="ARBA" id="ARBA00022692"/>
    </source>
</evidence>
<evidence type="ECO:0000256" key="1">
    <source>
        <dbReference type="ARBA" id="ARBA00004370"/>
    </source>
</evidence>
<dbReference type="OrthoDB" id="10029326at2759"/>
<evidence type="ECO:0000256" key="3">
    <source>
        <dbReference type="ARBA" id="ARBA00022630"/>
    </source>
</evidence>
<proteinExistence type="inferred from homology"/>
<feature type="domain" description="FAD-binding" evidence="9">
    <location>
        <begin position="9"/>
        <end position="334"/>
    </location>
</feature>
<dbReference type="GeneID" id="81432287"/>
<keyword evidence="6" id="KW-1133">Transmembrane helix</keyword>
<dbReference type="InterPro" id="IPR036188">
    <property type="entry name" value="FAD/NAD-bd_sf"/>
</dbReference>
<evidence type="ECO:0000256" key="5">
    <source>
        <dbReference type="ARBA" id="ARBA00022827"/>
    </source>
</evidence>
<dbReference type="Proteomes" id="UP001147782">
    <property type="component" value="Unassembled WGS sequence"/>
</dbReference>
<dbReference type="InterPro" id="IPR002938">
    <property type="entry name" value="FAD-bd"/>
</dbReference>
<dbReference type="PRINTS" id="PR00420">
    <property type="entry name" value="RNGMNOXGNASE"/>
</dbReference>
<dbReference type="InterPro" id="IPR050562">
    <property type="entry name" value="FAD_mOase_fung"/>
</dbReference>
<dbReference type="GO" id="GO:0016020">
    <property type="term" value="C:membrane"/>
    <property type="evidence" value="ECO:0007669"/>
    <property type="project" value="UniProtKB-SubCell"/>
</dbReference>
<keyword evidence="8" id="KW-0472">Membrane</keyword>
<reference evidence="10" key="2">
    <citation type="journal article" date="2023" name="IMA Fungus">
        <title>Comparative genomic study of the Penicillium genus elucidates a diverse pangenome and 15 lateral gene transfer events.</title>
        <authorList>
            <person name="Petersen C."/>
            <person name="Sorensen T."/>
            <person name="Nielsen M.R."/>
            <person name="Sondergaard T.E."/>
            <person name="Sorensen J.L."/>
            <person name="Fitzpatrick D.A."/>
            <person name="Frisvad J.C."/>
            <person name="Nielsen K.L."/>
        </authorList>
    </citation>
    <scope>NUCLEOTIDE SEQUENCE</scope>
    <source>
        <strain evidence="10">IBT 29864</strain>
    </source>
</reference>
<keyword evidence="5" id="KW-0274">FAD</keyword>
<evidence type="ECO:0000256" key="8">
    <source>
        <dbReference type="ARBA" id="ARBA00023136"/>
    </source>
</evidence>
<keyword evidence="11" id="KW-1185">Reference proteome</keyword>
<gene>
    <name evidence="10" type="ORF">N7496_000179</name>
</gene>
<accession>A0A9W9VTH7</accession>
<organism evidence="10 11">
    <name type="scientific">Penicillium cataractarum</name>
    <dbReference type="NCBI Taxonomy" id="2100454"/>
    <lineage>
        <taxon>Eukaryota</taxon>
        <taxon>Fungi</taxon>
        <taxon>Dikarya</taxon>
        <taxon>Ascomycota</taxon>
        <taxon>Pezizomycotina</taxon>
        <taxon>Eurotiomycetes</taxon>
        <taxon>Eurotiomycetidae</taxon>
        <taxon>Eurotiales</taxon>
        <taxon>Aspergillaceae</taxon>
        <taxon>Penicillium</taxon>
    </lineage>
</organism>
<comment type="subcellular location">
    <subcellularLocation>
        <location evidence="1">Membrane</location>
    </subcellularLocation>
</comment>
<comment type="similarity">
    <text evidence="2">Belongs to the paxM FAD-dependent monooxygenase family.</text>
</comment>
<evidence type="ECO:0000259" key="9">
    <source>
        <dbReference type="Pfam" id="PF01494"/>
    </source>
</evidence>
<keyword evidence="4" id="KW-0812">Transmembrane</keyword>
<dbReference type="GO" id="GO:0004497">
    <property type="term" value="F:monooxygenase activity"/>
    <property type="evidence" value="ECO:0007669"/>
    <property type="project" value="InterPro"/>
</dbReference>
<dbReference type="PANTHER" id="PTHR47356:SF2">
    <property type="entry name" value="FAD-BINDING DOMAIN-CONTAINING PROTEIN-RELATED"/>
    <property type="match status" value="1"/>
</dbReference>
<dbReference type="AlphaFoldDB" id="A0A9W9VTH7"/>
<dbReference type="EMBL" id="JAPZBS010000001">
    <property type="protein sequence ID" value="KAJ5389111.1"/>
    <property type="molecule type" value="Genomic_DNA"/>
</dbReference>
<evidence type="ECO:0000313" key="10">
    <source>
        <dbReference type="EMBL" id="KAJ5389111.1"/>
    </source>
</evidence>
<dbReference type="RefSeq" id="XP_056559839.1">
    <property type="nucleotide sequence ID" value="XM_056693110.1"/>
</dbReference>
<keyword evidence="3" id="KW-0285">Flavoprotein</keyword>
<dbReference type="PANTHER" id="PTHR47356">
    <property type="entry name" value="FAD-DEPENDENT MONOOXYGENASE ASQG-RELATED"/>
    <property type="match status" value="1"/>
</dbReference>
<dbReference type="SUPFAM" id="SSF51905">
    <property type="entry name" value="FAD/NAD(P)-binding domain"/>
    <property type="match status" value="1"/>
</dbReference>
<reference evidence="10" key="1">
    <citation type="submission" date="2022-11" db="EMBL/GenBank/DDBJ databases">
        <authorList>
            <person name="Petersen C."/>
        </authorList>
    </citation>
    <scope>NUCLEOTIDE SEQUENCE</scope>
    <source>
        <strain evidence="10">IBT 29864</strain>
    </source>
</reference>
<evidence type="ECO:0000256" key="7">
    <source>
        <dbReference type="ARBA" id="ARBA00023002"/>
    </source>
</evidence>
<evidence type="ECO:0000313" key="11">
    <source>
        <dbReference type="Proteomes" id="UP001147782"/>
    </source>
</evidence>
<sequence length="444" mass="49661">MGSCPRDHVTVGIVGGGIAGLGLSRMLELSGISYCLWEAHSQFAPPTGVSIGLMPNGLRILDQLGMIEKFDEYDVERKAWEHRDGHGNLQANFNPSAIREEKLGYGGIFMERRRLLQILHGSIENKTRLYTSKRVVSVRQTEQEAIIVSEDGSEVSCDFIAGADGIRSIIRREIERTTFTIKSPESRFDARYACTYGISNPVLGIEPGRSFTVYRPNVSLLIFCGHSGDVYWFMMRDLKRTIVYDKPERFLEKDIEALYAQVAETIVTDGVVFANIFRNKRTAIMTALEEGIAERFFFGRLFLLGDSAHKMVPHAAMGANQALESAAAFVNILRSSRLQKGDCQSTRIPLSEVQSCLEQYELRRRARATAASQIATFACRAQLKIGPASDEYWANFPRMMGEEGIAKSLESFCDAEMLENWSMGSPRVAVYTAFVKANKRPSWG</sequence>
<evidence type="ECO:0000256" key="2">
    <source>
        <dbReference type="ARBA" id="ARBA00007992"/>
    </source>
</evidence>
<dbReference type="Pfam" id="PF01494">
    <property type="entry name" value="FAD_binding_3"/>
    <property type="match status" value="1"/>
</dbReference>
<name>A0A9W9VTH7_9EURO</name>
<evidence type="ECO:0000256" key="6">
    <source>
        <dbReference type="ARBA" id="ARBA00022989"/>
    </source>
</evidence>
<dbReference type="Gene3D" id="3.50.50.60">
    <property type="entry name" value="FAD/NAD(P)-binding domain"/>
    <property type="match status" value="1"/>
</dbReference>
<keyword evidence="7" id="KW-0560">Oxidoreductase</keyword>
<comment type="caution">
    <text evidence="10">The sequence shown here is derived from an EMBL/GenBank/DDBJ whole genome shotgun (WGS) entry which is preliminary data.</text>
</comment>
<protein>
    <recommendedName>
        <fullName evidence="9">FAD-binding domain-containing protein</fullName>
    </recommendedName>
</protein>